<feature type="transmembrane region" description="Helical" evidence="24">
    <location>
        <begin position="34"/>
        <end position="54"/>
    </location>
</feature>
<evidence type="ECO:0000256" key="17">
    <source>
        <dbReference type="ARBA" id="ARBA00023264"/>
    </source>
</evidence>
<feature type="transmembrane region" description="Helical" evidence="24">
    <location>
        <begin position="196"/>
        <end position="216"/>
    </location>
</feature>
<dbReference type="GO" id="GO:0016024">
    <property type="term" value="P:CDP-diacylglycerol biosynthetic process"/>
    <property type="evidence" value="ECO:0007669"/>
    <property type="project" value="TreeGrafter"/>
</dbReference>
<dbReference type="EC" id="2.7.7.41" evidence="6"/>
<evidence type="ECO:0000256" key="20">
    <source>
        <dbReference type="ARBA" id="ARBA00032253"/>
    </source>
</evidence>
<keyword evidence="14" id="KW-0443">Lipid metabolism</keyword>
<evidence type="ECO:0000256" key="7">
    <source>
        <dbReference type="ARBA" id="ARBA00019373"/>
    </source>
</evidence>
<sequence length="295" mass="32223">MKINKILQRLLVFLVGVPAVLLLVILLPEYNQPFLNIAVVVASLLGSLELRSVLSSRIQIQNPVLTSIYAVLIPLAGAICSVLDGLGVILPFTFFDIIPSILFLVFFISAFAEIFFNKSENFEHCIQRSVSSIFFSLYPGFFLAYLSILTTWNYSLQILAILFVMVFACDSCAWLLGVLLGRNNAGIVRASPNKSIAGFIGGYLGSIATGIVGYFVIPDFFNSTSHPILKLVITGFLVATASIVGDLYESAEKRNSSKKDSGFLIPGRGGLLDSIDSLSFACPVFFYSFLFFFGV</sequence>
<name>A0A9D9HRS2_9SPIR</name>
<dbReference type="EMBL" id="JADIMM010000117">
    <property type="protein sequence ID" value="MBO8458591.1"/>
    <property type="molecule type" value="Genomic_DNA"/>
</dbReference>
<dbReference type="PANTHER" id="PTHR46382:SF1">
    <property type="entry name" value="PHOSPHATIDATE CYTIDYLYLTRANSFERASE"/>
    <property type="match status" value="1"/>
</dbReference>
<dbReference type="PANTHER" id="PTHR46382">
    <property type="entry name" value="PHOSPHATIDATE CYTIDYLYLTRANSFERASE"/>
    <property type="match status" value="1"/>
</dbReference>
<dbReference type="Pfam" id="PF01148">
    <property type="entry name" value="CTP_transf_1"/>
    <property type="match status" value="1"/>
</dbReference>
<dbReference type="Proteomes" id="UP000823638">
    <property type="component" value="Unassembled WGS sequence"/>
</dbReference>
<evidence type="ECO:0000256" key="19">
    <source>
        <dbReference type="ARBA" id="ARBA00031825"/>
    </source>
</evidence>
<feature type="transmembrane region" description="Helical" evidence="24">
    <location>
        <begin position="228"/>
        <end position="248"/>
    </location>
</feature>
<protein>
    <recommendedName>
        <fullName evidence="7">Phosphatidate cytidylyltransferase</fullName>
        <ecNumber evidence="6">2.7.7.41</ecNumber>
    </recommendedName>
    <alternativeName>
        <fullName evidence="20">CDP-DAG synthase</fullName>
    </alternativeName>
    <alternativeName>
        <fullName evidence="22">CDP-DG synthase</fullName>
    </alternativeName>
    <alternativeName>
        <fullName evidence="18">CDP-diacylglycerol synthase</fullName>
    </alternativeName>
    <alternativeName>
        <fullName evidence="21">CDP-diglyceride pyrophosphorylase</fullName>
    </alternativeName>
    <alternativeName>
        <fullName evidence="23">CDP-diglyceride synthase</fullName>
    </alternativeName>
    <alternativeName>
        <fullName evidence="19">CTP:phosphatidate cytidylyltransferase</fullName>
    </alternativeName>
</protein>
<evidence type="ECO:0000256" key="18">
    <source>
        <dbReference type="ARBA" id="ARBA00029893"/>
    </source>
</evidence>
<evidence type="ECO:0000256" key="14">
    <source>
        <dbReference type="ARBA" id="ARBA00023098"/>
    </source>
</evidence>
<comment type="pathway">
    <text evidence="3">Phospholipid metabolism; CDP-diacylglycerol biosynthesis; CDP-diacylglycerol from sn-glycerol 3-phosphate: step 3/3.</text>
</comment>
<evidence type="ECO:0000256" key="21">
    <source>
        <dbReference type="ARBA" id="ARBA00032396"/>
    </source>
</evidence>
<keyword evidence="11 24" id="KW-0812">Transmembrane</keyword>
<dbReference type="GO" id="GO:0005886">
    <property type="term" value="C:plasma membrane"/>
    <property type="evidence" value="ECO:0007669"/>
    <property type="project" value="UniProtKB-SubCell"/>
</dbReference>
<evidence type="ECO:0000313" key="25">
    <source>
        <dbReference type="EMBL" id="MBO8458591.1"/>
    </source>
</evidence>
<gene>
    <name evidence="25" type="ORF">IAA81_10290</name>
</gene>
<keyword evidence="9" id="KW-0444">Lipid biosynthesis</keyword>
<organism evidence="25 26">
    <name type="scientific">Candidatus Gallitreponema excrementavium</name>
    <dbReference type="NCBI Taxonomy" id="2840840"/>
    <lineage>
        <taxon>Bacteria</taxon>
        <taxon>Pseudomonadati</taxon>
        <taxon>Spirochaetota</taxon>
        <taxon>Spirochaetia</taxon>
        <taxon>Spirochaetales</taxon>
        <taxon>Candidatus Gallitreponema</taxon>
    </lineage>
</organism>
<comment type="similarity">
    <text evidence="5">Belongs to the CDS family.</text>
</comment>
<comment type="caution">
    <text evidence="25">The sequence shown here is derived from an EMBL/GenBank/DDBJ whole genome shotgun (WGS) entry which is preliminary data.</text>
</comment>
<comment type="catalytic activity">
    <reaction evidence="1">
        <text>a 1,2-diacyl-sn-glycero-3-phosphate + CTP + H(+) = a CDP-1,2-diacyl-sn-glycerol + diphosphate</text>
        <dbReference type="Rhea" id="RHEA:16229"/>
        <dbReference type="ChEBI" id="CHEBI:15378"/>
        <dbReference type="ChEBI" id="CHEBI:33019"/>
        <dbReference type="ChEBI" id="CHEBI:37563"/>
        <dbReference type="ChEBI" id="CHEBI:58332"/>
        <dbReference type="ChEBI" id="CHEBI:58608"/>
        <dbReference type="EC" id="2.7.7.41"/>
    </reaction>
</comment>
<evidence type="ECO:0000256" key="4">
    <source>
        <dbReference type="ARBA" id="ARBA00005189"/>
    </source>
</evidence>
<evidence type="ECO:0000256" key="5">
    <source>
        <dbReference type="ARBA" id="ARBA00010185"/>
    </source>
</evidence>
<keyword evidence="10" id="KW-0808">Transferase</keyword>
<evidence type="ECO:0000256" key="2">
    <source>
        <dbReference type="ARBA" id="ARBA00004651"/>
    </source>
</evidence>
<evidence type="ECO:0000256" key="8">
    <source>
        <dbReference type="ARBA" id="ARBA00022475"/>
    </source>
</evidence>
<evidence type="ECO:0000313" key="26">
    <source>
        <dbReference type="Proteomes" id="UP000823638"/>
    </source>
</evidence>
<evidence type="ECO:0000256" key="22">
    <source>
        <dbReference type="ARBA" id="ARBA00032743"/>
    </source>
</evidence>
<reference evidence="25" key="1">
    <citation type="submission" date="2020-10" db="EMBL/GenBank/DDBJ databases">
        <authorList>
            <person name="Gilroy R."/>
        </authorList>
    </citation>
    <scope>NUCLEOTIDE SEQUENCE</scope>
    <source>
        <strain evidence="25">10532</strain>
    </source>
</reference>
<evidence type="ECO:0000256" key="6">
    <source>
        <dbReference type="ARBA" id="ARBA00012487"/>
    </source>
</evidence>
<feature type="transmembrane region" description="Helical" evidence="24">
    <location>
        <begin position="129"/>
        <end position="148"/>
    </location>
</feature>
<keyword evidence="8" id="KW-1003">Cell membrane</keyword>
<evidence type="ECO:0000256" key="13">
    <source>
        <dbReference type="ARBA" id="ARBA00022989"/>
    </source>
</evidence>
<keyword evidence="12 25" id="KW-0548">Nucleotidyltransferase</keyword>
<reference evidence="25" key="2">
    <citation type="journal article" date="2021" name="PeerJ">
        <title>Extensive microbial diversity within the chicken gut microbiome revealed by metagenomics and culture.</title>
        <authorList>
            <person name="Gilroy R."/>
            <person name="Ravi A."/>
            <person name="Getino M."/>
            <person name="Pursley I."/>
            <person name="Horton D.L."/>
            <person name="Alikhan N.F."/>
            <person name="Baker D."/>
            <person name="Gharbi K."/>
            <person name="Hall N."/>
            <person name="Watson M."/>
            <person name="Adriaenssens E.M."/>
            <person name="Foster-Nyarko E."/>
            <person name="Jarju S."/>
            <person name="Secka A."/>
            <person name="Antonio M."/>
            <person name="Oren A."/>
            <person name="Chaudhuri R.R."/>
            <person name="La Ragione R."/>
            <person name="Hildebrand F."/>
            <person name="Pallen M.J."/>
        </authorList>
    </citation>
    <scope>NUCLEOTIDE SEQUENCE</scope>
    <source>
        <strain evidence="25">10532</strain>
    </source>
</reference>
<feature type="transmembrane region" description="Helical" evidence="24">
    <location>
        <begin position="66"/>
        <end position="91"/>
    </location>
</feature>
<evidence type="ECO:0000256" key="24">
    <source>
        <dbReference type="SAM" id="Phobius"/>
    </source>
</evidence>
<dbReference type="GO" id="GO:0004605">
    <property type="term" value="F:phosphatidate cytidylyltransferase activity"/>
    <property type="evidence" value="ECO:0007669"/>
    <property type="project" value="UniProtKB-EC"/>
</dbReference>
<feature type="transmembrane region" description="Helical" evidence="24">
    <location>
        <begin position="154"/>
        <end position="176"/>
    </location>
</feature>
<evidence type="ECO:0000256" key="12">
    <source>
        <dbReference type="ARBA" id="ARBA00022695"/>
    </source>
</evidence>
<accession>A0A9D9HRS2</accession>
<evidence type="ECO:0000256" key="16">
    <source>
        <dbReference type="ARBA" id="ARBA00023209"/>
    </source>
</evidence>
<comment type="pathway">
    <text evidence="4">Lipid metabolism.</text>
</comment>
<feature type="transmembrane region" description="Helical" evidence="24">
    <location>
        <begin position="7"/>
        <end position="28"/>
    </location>
</feature>
<feature type="transmembrane region" description="Helical" evidence="24">
    <location>
        <begin position="269"/>
        <end position="293"/>
    </location>
</feature>
<dbReference type="AlphaFoldDB" id="A0A9D9HRS2"/>
<evidence type="ECO:0000256" key="9">
    <source>
        <dbReference type="ARBA" id="ARBA00022516"/>
    </source>
</evidence>
<evidence type="ECO:0000256" key="10">
    <source>
        <dbReference type="ARBA" id="ARBA00022679"/>
    </source>
</evidence>
<keyword evidence="15 24" id="KW-0472">Membrane</keyword>
<evidence type="ECO:0000256" key="15">
    <source>
        <dbReference type="ARBA" id="ARBA00023136"/>
    </source>
</evidence>
<evidence type="ECO:0000256" key="1">
    <source>
        <dbReference type="ARBA" id="ARBA00001698"/>
    </source>
</evidence>
<evidence type="ECO:0000256" key="3">
    <source>
        <dbReference type="ARBA" id="ARBA00005119"/>
    </source>
</evidence>
<keyword evidence="13 24" id="KW-1133">Transmembrane helix</keyword>
<keyword evidence="17" id="KW-1208">Phospholipid metabolism</keyword>
<comment type="subcellular location">
    <subcellularLocation>
        <location evidence="2">Cell membrane</location>
        <topology evidence="2">Multi-pass membrane protein</topology>
    </subcellularLocation>
</comment>
<evidence type="ECO:0000256" key="23">
    <source>
        <dbReference type="ARBA" id="ARBA00033406"/>
    </source>
</evidence>
<evidence type="ECO:0000256" key="11">
    <source>
        <dbReference type="ARBA" id="ARBA00022692"/>
    </source>
</evidence>
<keyword evidence="16" id="KW-0594">Phospholipid biosynthesis</keyword>
<feature type="transmembrane region" description="Helical" evidence="24">
    <location>
        <begin position="97"/>
        <end position="117"/>
    </location>
</feature>
<proteinExistence type="inferred from homology"/>